<dbReference type="EMBL" id="JAPQKN010000006">
    <property type="protein sequence ID" value="KAJ5156990.1"/>
    <property type="molecule type" value="Genomic_DNA"/>
</dbReference>
<feature type="compositionally biased region" description="Polar residues" evidence="1">
    <location>
        <begin position="94"/>
        <end position="112"/>
    </location>
</feature>
<sequence length="160" mass="17132">MCSIGGCCPHRDPSPRPYGDELVCAIASTRGTNHSILDHLEHPNGPNIQDRLNLGLSAPAADPTRQTVSSNASSLRRRHGDWTLSQQTLSCDVNRQSVGSSVPQAPRSTVSKGTPRAPKPTGMQLRLVVAPRATPPTPPIIAGWPPLIRRACWAPPLGHH</sequence>
<name>A0A9W9HVM0_9EURO</name>
<keyword evidence="3" id="KW-1185">Reference proteome</keyword>
<evidence type="ECO:0000313" key="2">
    <source>
        <dbReference type="EMBL" id="KAJ5156990.1"/>
    </source>
</evidence>
<accession>A0A9W9HVM0</accession>
<evidence type="ECO:0000313" key="3">
    <source>
        <dbReference type="Proteomes" id="UP001149163"/>
    </source>
</evidence>
<feature type="compositionally biased region" description="Polar residues" evidence="1">
    <location>
        <begin position="64"/>
        <end position="74"/>
    </location>
</feature>
<proteinExistence type="predicted"/>
<evidence type="ECO:0000256" key="1">
    <source>
        <dbReference type="SAM" id="MobiDB-lite"/>
    </source>
</evidence>
<dbReference type="GeneID" id="81429390"/>
<dbReference type="RefSeq" id="XP_056539979.1">
    <property type="nucleotide sequence ID" value="XM_056690214.1"/>
</dbReference>
<dbReference type="Proteomes" id="UP001149163">
    <property type="component" value="Unassembled WGS sequence"/>
</dbReference>
<gene>
    <name evidence="2" type="ORF">N7482_008090</name>
</gene>
<dbReference type="AlphaFoldDB" id="A0A9W9HVM0"/>
<organism evidence="2 3">
    <name type="scientific">Penicillium canariense</name>
    <dbReference type="NCBI Taxonomy" id="189055"/>
    <lineage>
        <taxon>Eukaryota</taxon>
        <taxon>Fungi</taxon>
        <taxon>Dikarya</taxon>
        <taxon>Ascomycota</taxon>
        <taxon>Pezizomycotina</taxon>
        <taxon>Eurotiomycetes</taxon>
        <taxon>Eurotiomycetidae</taxon>
        <taxon>Eurotiales</taxon>
        <taxon>Aspergillaceae</taxon>
        <taxon>Penicillium</taxon>
    </lineage>
</organism>
<feature type="region of interest" description="Disordered" evidence="1">
    <location>
        <begin position="61"/>
        <end position="80"/>
    </location>
</feature>
<reference evidence="2" key="2">
    <citation type="journal article" date="2023" name="IMA Fungus">
        <title>Comparative genomic study of the Penicillium genus elucidates a diverse pangenome and 15 lateral gene transfer events.</title>
        <authorList>
            <person name="Petersen C."/>
            <person name="Sorensen T."/>
            <person name="Nielsen M.R."/>
            <person name="Sondergaard T.E."/>
            <person name="Sorensen J.L."/>
            <person name="Fitzpatrick D.A."/>
            <person name="Frisvad J.C."/>
            <person name="Nielsen K.L."/>
        </authorList>
    </citation>
    <scope>NUCLEOTIDE SEQUENCE</scope>
    <source>
        <strain evidence="2">IBT 26290</strain>
    </source>
</reference>
<protein>
    <submittedName>
        <fullName evidence="2">Uncharacterized protein</fullName>
    </submittedName>
</protein>
<feature type="region of interest" description="Disordered" evidence="1">
    <location>
        <begin position="94"/>
        <end position="121"/>
    </location>
</feature>
<reference evidence="2" key="1">
    <citation type="submission" date="2022-11" db="EMBL/GenBank/DDBJ databases">
        <authorList>
            <person name="Petersen C."/>
        </authorList>
    </citation>
    <scope>NUCLEOTIDE SEQUENCE</scope>
    <source>
        <strain evidence="2">IBT 26290</strain>
    </source>
</reference>
<comment type="caution">
    <text evidence="2">The sequence shown here is derived from an EMBL/GenBank/DDBJ whole genome shotgun (WGS) entry which is preliminary data.</text>
</comment>